<gene>
    <name evidence="1" type="ORF">M404DRAFT_993719</name>
</gene>
<dbReference type="Proteomes" id="UP000054217">
    <property type="component" value="Unassembled WGS sequence"/>
</dbReference>
<keyword evidence="2" id="KW-1185">Reference proteome</keyword>
<organism evidence="1 2">
    <name type="scientific">Pisolithus tinctorius Marx 270</name>
    <dbReference type="NCBI Taxonomy" id="870435"/>
    <lineage>
        <taxon>Eukaryota</taxon>
        <taxon>Fungi</taxon>
        <taxon>Dikarya</taxon>
        <taxon>Basidiomycota</taxon>
        <taxon>Agaricomycotina</taxon>
        <taxon>Agaricomycetes</taxon>
        <taxon>Agaricomycetidae</taxon>
        <taxon>Boletales</taxon>
        <taxon>Sclerodermatineae</taxon>
        <taxon>Pisolithaceae</taxon>
        <taxon>Pisolithus</taxon>
    </lineage>
</organism>
<name>A0A0C3KT95_PISTI</name>
<accession>A0A0C3KT95</accession>
<evidence type="ECO:0000313" key="2">
    <source>
        <dbReference type="Proteomes" id="UP000054217"/>
    </source>
</evidence>
<proteinExistence type="predicted"/>
<dbReference type="HOGENOM" id="CLU_2400594_0_0_1"/>
<reference evidence="1 2" key="1">
    <citation type="submission" date="2014-04" db="EMBL/GenBank/DDBJ databases">
        <authorList>
            <consortium name="DOE Joint Genome Institute"/>
            <person name="Kuo A."/>
            <person name="Kohler A."/>
            <person name="Costa M.D."/>
            <person name="Nagy L.G."/>
            <person name="Floudas D."/>
            <person name="Copeland A."/>
            <person name="Barry K.W."/>
            <person name="Cichocki N."/>
            <person name="Veneault-Fourrey C."/>
            <person name="LaButti K."/>
            <person name="Lindquist E.A."/>
            <person name="Lipzen A."/>
            <person name="Lundell T."/>
            <person name="Morin E."/>
            <person name="Murat C."/>
            <person name="Sun H."/>
            <person name="Tunlid A."/>
            <person name="Henrissat B."/>
            <person name="Grigoriev I.V."/>
            <person name="Hibbett D.S."/>
            <person name="Martin F."/>
            <person name="Nordberg H.P."/>
            <person name="Cantor M.N."/>
            <person name="Hua S.X."/>
        </authorList>
    </citation>
    <scope>NUCLEOTIDE SEQUENCE [LARGE SCALE GENOMIC DNA]</scope>
    <source>
        <strain evidence="1 2">Marx 270</strain>
    </source>
</reference>
<reference evidence="2" key="2">
    <citation type="submission" date="2015-01" db="EMBL/GenBank/DDBJ databases">
        <title>Evolutionary Origins and Diversification of the Mycorrhizal Mutualists.</title>
        <authorList>
            <consortium name="DOE Joint Genome Institute"/>
            <consortium name="Mycorrhizal Genomics Consortium"/>
            <person name="Kohler A."/>
            <person name="Kuo A."/>
            <person name="Nagy L.G."/>
            <person name="Floudas D."/>
            <person name="Copeland A."/>
            <person name="Barry K.W."/>
            <person name="Cichocki N."/>
            <person name="Veneault-Fourrey C."/>
            <person name="LaButti K."/>
            <person name="Lindquist E.A."/>
            <person name="Lipzen A."/>
            <person name="Lundell T."/>
            <person name="Morin E."/>
            <person name="Murat C."/>
            <person name="Riley R."/>
            <person name="Ohm R."/>
            <person name="Sun H."/>
            <person name="Tunlid A."/>
            <person name="Henrissat B."/>
            <person name="Grigoriev I.V."/>
            <person name="Hibbett D.S."/>
            <person name="Martin F."/>
        </authorList>
    </citation>
    <scope>NUCLEOTIDE SEQUENCE [LARGE SCALE GENOMIC DNA]</scope>
    <source>
        <strain evidence="2">Marx 270</strain>
    </source>
</reference>
<evidence type="ECO:0000313" key="1">
    <source>
        <dbReference type="EMBL" id="KIO12732.1"/>
    </source>
</evidence>
<dbReference type="InParanoid" id="A0A0C3KT95"/>
<protein>
    <submittedName>
        <fullName evidence="1">Uncharacterized protein</fullName>
    </submittedName>
</protein>
<sequence>MLRQLIRYNNSPECTCVSSYLPLNGQQNEGFRRGLPLSNQMAVAFFVLRRYAVVVIEDFSSWLVLPQRDYGKHEVSIRGVLPSTWALTCRQFT</sequence>
<dbReference type="EMBL" id="KN831947">
    <property type="protein sequence ID" value="KIO12732.1"/>
    <property type="molecule type" value="Genomic_DNA"/>
</dbReference>
<dbReference type="AlphaFoldDB" id="A0A0C3KT95"/>